<gene>
    <name evidence="2" type="ORF">HPE63_08100</name>
</gene>
<dbReference type="RefSeq" id="WP_188313773.1">
    <property type="nucleotide sequence ID" value="NZ_JABTCG010000003.1"/>
</dbReference>
<proteinExistence type="predicted"/>
<dbReference type="InterPro" id="IPR052894">
    <property type="entry name" value="AsmA-related"/>
</dbReference>
<feature type="region of interest" description="Disordered" evidence="1">
    <location>
        <begin position="858"/>
        <end position="915"/>
    </location>
</feature>
<dbReference type="PANTHER" id="PTHR30441:SF8">
    <property type="entry name" value="DUF748 DOMAIN-CONTAINING PROTEIN"/>
    <property type="match status" value="1"/>
</dbReference>
<keyword evidence="3" id="KW-1185">Reference proteome</keyword>
<reference evidence="2 3" key="1">
    <citation type="submission" date="2020-05" db="EMBL/GenBank/DDBJ databases">
        <title>The draft genome sequence of Maribacter arenosus CAU 1321.</title>
        <authorList>
            <person name="Mu L."/>
        </authorList>
    </citation>
    <scope>NUCLEOTIDE SEQUENCE [LARGE SCALE GENOMIC DNA]</scope>
    <source>
        <strain evidence="2 3">CAU 1321</strain>
    </source>
</reference>
<evidence type="ECO:0000313" key="3">
    <source>
        <dbReference type="Proteomes" id="UP000598350"/>
    </source>
</evidence>
<sequence>MKKKILKIVVAVLLLIVGILIAIPFILEAKIGDILKNNVNNNVNATMDFSEAKLSLIRSFPSAEVELRGVSLINKTPFEGDTLFASNLVALKMGIGELFKNAGEAIAIKSLIVDGAQLNIKYDVEGNASYDIGKSAEGAPSNASSSEGFTFDLQSYEINASRIVYDDLESNIRLVVDEIVHKGTGDLSLSKSEFETTTEALVSLSMDSTKYLNKNKVKLDALIGVDLQENKYSFLKNEAMVNQLPLVFDGYVKLNENDQEVDISFKTPSSDFKNFLAVIPEEYSKNIENVKTSGNFIVEGKFHGIVDDTHIPKFNIKINSENASFKYPDLPKSVSNVYMDVEIENTTGITEDTYVDIRKASFMIDQDKFNMVAKITELMGNTKVKAHLDGRMDLANISKAYPVPADLNLKGLLNADVTTAFDMASIEKKQYENTNTSGKLDLKDFEYNSSEIPNPVKISTTALMFNPKTVTLNKMQGITGKTDFDVTGTIDNLLGFMFNNENVEGNFNLKSNTFSLNDFMVQEPVGTANDETRSTPATTTEEKIKIPSFLDANIEASANTVLYDNLVLKDVKGNLRIKDEKATLSNMTSSLFNGKVAFDGEVSTKHETPTFAMKLGLDQLQISETFKSLELFQVLAPVASALQGKLNSTISISGNLTDDFTPNLNTVSGNVLAELLEAVNIPDQAKILSALTTKLDFLKLDKIDLKGLKTALSFENGVVKVKPFSIRYQDMAVNIAGSHTFDKKMNYTATLEVPSKYLGKEVNALIAKIDDKTLENLTIPVTASIGGMYDSPTVTTDFTSGVKSLTTKLIEIEKQKLINKGTDKAKDLIGGILSGNTSQKDSTKKADPVKDGAKEILGGILGGTKKPKDSVAQKNDTSVTATKDPVKEATKNILGGLLGGKKKKDTAKTKNDSIN</sequence>
<evidence type="ECO:0000256" key="1">
    <source>
        <dbReference type="SAM" id="MobiDB-lite"/>
    </source>
</evidence>
<dbReference type="PANTHER" id="PTHR30441">
    <property type="entry name" value="DUF748 DOMAIN-CONTAINING PROTEIN"/>
    <property type="match status" value="1"/>
</dbReference>
<dbReference type="Proteomes" id="UP000598350">
    <property type="component" value="Unassembled WGS sequence"/>
</dbReference>
<dbReference type="EMBL" id="JABTCG010000003">
    <property type="protein sequence ID" value="MBD0850626.1"/>
    <property type="molecule type" value="Genomic_DNA"/>
</dbReference>
<accession>A0ABR7VBB9</accession>
<evidence type="ECO:0000313" key="2">
    <source>
        <dbReference type="EMBL" id="MBD0850626.1"/>
    </source>
</evidence>
<feature type="compositionally biased region" description="Basic and acidic residues" evidence="1">
    <location>
        <begin position="906"/>
        <end position="915"/>
    </location>
</feature>
<feature type="compositionally biased region" description="Polar residues" evidence="1">
    <location>
        <begin position="872"/>
        <end position="881"/>
    </location>
</feature>
<organism evidence="2 3">
    <name type="scientific">Maribacter arenosus</name>
    <dbReference type="NCBI Taxonomy" id="1854708"/>
    <lineage>
        <taxon>Bacteria</taxon>
        <taxon>Pseudomonadati</taxon>
        <taxon>Bacteroidota</taxon>
        <taxon>Flavobacteriia</taxon>
        <taxon>Flavobacteriales</taxon>
        <taxon>Flavobacteriaceae</taxon>
        <taxon>Maribacter</taxon>
    </lineage>
</organism>
<name>A0ABR7VBB9_9FLAO</name>
<protein>
    <submittedName>
        <fullName evidence="2">AsmA family protein</fullName>
    </submittedName>
</protein>
<comment type="caution">
    <text evidence="2">The sequence shown here is derived from an EMBL/GenBank/DDBJ whole genome shotgun (WGS) entry which is preliminary data.</text>
</comment>